<reference evidence="1 2" key="1">
    <citation type="submission" date="2010-03" db="EMBL/GenBank/DDBJ databases">
        <title>The Genome Sequence of Fusobacterium sp. 1_1_41FAA.</title>
        <authorList>
            <consortium name="The Broad Institute Genome Sequencing Platform"/>
            <person name="Ward D."/>
            <person name="Earl A."/>
            <person name="Feldgarden M."/>
            <person name="Gevers D."/>
            <person name="Young S.K."/>
            <person name="Zeng Q."/>
            <person name="Koehrsen M."/>
            <person name="Alvarado L."/>
            <person name="Berlin A."/>
            <person name="Borenstein D."/>
            <person name="Chapman S."/>
            <person name="Chen Z."/>
            <person name="Engels R."/>
            <person name="Freedman E."/>
            <person name="Gellesch M."/>
            <person name="Goldberg J."/>
            <person name="Griggs A."/>
            <person name="Gujja S."/>
            <person name="Heilman E."/>
            <person name="Heiman D."/>
            <person name="Hepburn T."/>
            <person name="Howarth C."/>
            <person name="Jen D."/>
            <person name="Larson L."/>
            <person name="Mehta T."/>
            <person name="Park D."/>
            <person name="Pearson M."/>
            <person name="Richards J."/>
            <person name="Roberts A."/>
            <person name="Saif S."/>
            <person name="Shea T."/>
            <person name="Shenoy N."/>
            <person name="Sisk P."/>
            <person name="Stolte C."/>
            <person name="Sykes S."/>
            <person name="Walk T."/>
            <person name="White J."/>
            <person name="Yandava C."/>
            <person name="Strauss J.C."/>
            <person name="Ambrose C.E."/>
            <person name="Allen-Vercoe E."/>
            <person name="Haas B."/>
            <person name="Henn M.R."/>
            <person name="Nusbaum C."/>
            <person name="Birren B."/>
        </authorList>
    </citation>
    <scope>NUCLEOTIDE SEQUENCE [LARGE SCALE GENOMIC DNA]</scope>
    <source>
        <strain evidence="1 2">1_1_41FAA</strain>
    </source>
</reference>
<evidence type="ECO:0000313" key="1">
    <source>
        <dbReference type="EMBL" id="EFG28608.2"/>
    </source>
</evidence>
<organism evidence="1 2">
    <name type="scientific">Fusobacterium periodonticum 1_1_41FAA</name>
    <dbReference type="NCBI Taxonomy" id="469621"/>
    <lineage>
        <taxon>Bacteria</taxon>
        <taxon>Fusobacteriati</taxon>
        <taxon>Fusobacteriota</taxon>
        <taxon>Fusobacteriia</taxon>
        <taxon>Fusobacteriales</taxon>
        <taxon>Fusobacteriaceae</taxon>
        <taxon>Fusobacterium</taxon>
    </lineage>
</organism>
<protein>
    <submittedName>
        <fullName evidence="1">Uncharacterized protein</fullName>
    </submittedName>
</protein>
<dbReference type="EMBL" id="GG770381">
    <property type="protein sequence ID" value="EFG28608.2"/>
    <property type="molecule type" value="Genomic_DNA"/>
</dbReference>
<dbReference type="Proteomes" id="UP000003964">
    <property type="component" value="Unassembled WGS sequence"/>
</dbReference>
<gene>
    <name evidence="1" type="ORF">HMPREF0400_00159</name>
</gene>
<proteinExistence type="predicted"/>
<name>D6LEM3_9FUSO</name>
<dbReference type="AlphaFoldDB" id="D6LEM3"/>
<accession>D6LEM3</accession>
<sequence>MIIMSFDFDKINDDAFKRLSDTFSLERAGKIINNEIFAFFCSNKYPSSIQTIDFKDIFENDILIHNETGKRCIIVDVKPLRRAVIAKYETETQRAREQQKINNISIGSISGSAIIGNQQFAIIDNSSISNLKEIISNKVQDKELLEKLLNRIEIIIEDNQPISKGTFSKFADIFRKYPDVFNAVGAIITKWISSTN</sequence>
<evidence type="ECO:0000313" key="2">
    <source>
        <dbReference type="Proteomes" id="UP000003964"/>
    </source>
</evidence>